<dbReference type="AlphaFoldDB" id="A0A914UVL7"/>
<keyword evidence="3" id="KW-1185">Reference proteome</keyword>
<evidence type="ECO:0000313" key="4">
    <source>
        <dbReference type="WBParaSite" id="PSAMB.scaffold12758size2600.g35070.t1"/>
    </source>
</evidence>
<dbReference type="WBParaSite" id="PSAMB.scaffold12758size2600.g35070.t1">
    <property type="protein sequence ID" value="PSAMB.scaffold12758size2600.g35070.t1"/>
    <property type="gene ID" value="PSAMB.scaffold12758size2600.g35070"/>
</dbReference>
<protein>
    <submittedName>
        <fullName evidence="4">Siah interacting protein N-terminal domain-containing protein</fullName>
    </submittedName>
</protein>
<sequence length="106" mass="11813">MSSELELDLQELQQLRAQATRPGVQASLDANVKELERKLQQAKKREQDQEAKAKQPSAVVTSAGLPKLKITTYAWDQSDKFLKIYVTVPKVETAAPDQLNAVYGTE</sequence>
<dbReference type="InterPro" id="IPR052289">
    <property type="entry name" value="Calcyclin-binding_UBL-bridge"/>
</dbReference>
<feature type="domain" description="Siah interacting protein N-terminal" evidence="2">
    <location>
        <begin position="3"/>
        <end position="62"/>
    </location>
</feature>
<dbReference type="InterPro" id="IPR015120">
    <property type="entry name" value="Siah-Interact_N"/>
</dbReference>
<dbReference type="InterPro" id="IPR037201">
    <property type="entry name" value="CacyBP_N"/>
</dbReference>
<proteinExistence type="predicted"/>
<accession>A0A914UVL7</accession>
<feature type="compositionally biased region" description="Basic and acidic residues" evidence="1">
    <location>
        <begin position="38"/>
        <end position="53"/>
    </location>
</feature>
<reference evidence="4" key="1">
    <citation type="submission" date="2022-11" db="UniProtKB">
        <authorList>
            <consortium name="WormBaseParasite"/>
        </authorList>
    </citation>
    <scope>IDENTIFICATION</scope>
</reference>
<name>A0A914UVL7_9BILA</name>
<dbReference type="PANTHER" id="PTHR13164">
    <property type="entry name" value="CALICYLIN BINDING PROTEIN"/>
    <property type="match status" value="1"/>
</dbReference>
<dbReference type="PANTHER" id="PTHR13164:SF3">
    <property type="entry name" value="CALCYCLIN-BINDING PROTEIN"/>
    <property type="match status" value="1"/>
</dbReference>
<evidence type="ECO:0000259" key="2">
    <source>
        <dbReference type="Pfam" id="PF09032"/>
    </source>
</evidence>
<dbReference type="InterPro" id="IPR008978">
    <property type="entry name" value="HSP20-like_chaperone"/>
</dbReference>
<organism evidence="3 4">
    <name type="scientific">Plectus sambesii</name>
    <dbReference type="NCBI Taxonomy" id="2011161"/>
    <lineage>
        <taxon>Eukaryota</taxon>
        <taxon>Metazoa</taxon>
        <taxon>Ecdysozoa</taxon>
        <taxon>Nematoda</taxon>
        <taxon>Chromadorea</taxon>
        <taxon>Plectida</taxon>
        <taxon>Plectina</taxon>
        <taxon>Plectoidea</taxon>
        <taxon>Plectidae</taxon>
        <taxon>Plectus</taxon>
    </lineage>
</organism>
<evidence type="ECO:0000256" key="1">
    <source>
        <dbReference type="SAM" id="MobiDB-lite"/>
    </source>
</evidence>
<dbReference type="Pfam" id="PF09032">
    <property type="entry name" value="Siah-Interact_N"/>
    <property type="match status" value="1"/>
</dbReference>
<feature type="region of interest" description="Disordered" evidence="1">
    <location>
        <begin position="38"/>
        <end position="58"/>
    </location>
</feature>
<dbReference type="SUPFAM" id="SSF140106">
    <property type="entry name" value="Calcyclin-binding protein-like"/>
    <property type="match status" value="1"/>
</dbReference>
<evidence type="ECO:0000313" key="3">
    <source>
        <dbReference type="Proteomes" id="UP000887566"/>
    </source>
</evidence>
<dbReference type="Gene3D" id="2.60.40.790">
    <property type="match status" value="1"/>
</dbReference>
<dbReference type="GO" id="GO:0005634">
    <property type="term" value="C:nucleus"/>
    <property type="evidence" value="ECO:0007669"/>
    <property type="project" value="TreeGrafter"/>
</dbReference>
<dbReference type="Proteomes" id="UP000887566">
    <property type="component" value="Unplaced"/>
</dbReference>